<proteinExistence type="inferred from homology"/>
<dbReference type="GO" id="GO:0017125">
    <property type="term" value="F:deoxycytidyl transferase activity"/>
    <property type="evidence" value="ECO:0007669"/>
    <property type="project" value="TreeGrafter"/>
</dbReference>
<dbReference type="GO" id="GO:0003684">
    <property type="term" value="F:damaged DNA binding"/>
    <property type="evidence" value="ECO:0007669"/>
    <property type="project" value="UniProtKB-UniRule"/>
</dbReference>
<dbReference type="OrthoDB" id="427711at2759"/>
<dbReference type="GO" id="GO:0042276">
    <property type="term" value="P:error-prone translesion synthesis"/>
    <property type="evidence" value="ECO:0007669"/>
    <property type="project" value="InterPro"/>
</dbReference>
<name>A0A9P0PF47_ACAOB</name>
<sequence length="943" mass="106025">MGGGFCRGKRKANLVARDMRNGNKQNVPELADWGNYMEAKRLKLLDQFHNSEVKRISNIFEGISIFVNGLTRPPADELKNLMAAHGGEFHMYQSSSTTHLIASNLPNVKIKNLGRVPIVKPSWIVDSIAMGKLLDFKRYLLYNNQSRTQPRLDFTVMQKTTGSKVPVQATSNGIAIPHEQTNMEVPSPRNQDHTEIENKSAIDNKGKGISKTAADPSFLQEFYQNSRLHLISTLCAEYKDLVNKLRETSDGHFPGKDKLIAKKAEGPRAFYPSFASVVMHIDMDCFFVSVALRKRPDLRGKPLAITHARNGRLANENSHRGAEFKLWEHLEPGEKVDIGDRDSMSEIASCSYEARKSGVRNGMFLGQAIKLCPDLKTQPYDFEGYKEVSNILYRTIASYTLDIEAVSCDEMYVDVTKLLKETGLTVEEWATHIRNEIMEATGCPCSTGFGANRLQARLATRKAKPAGQYYLQADDVESYMTDIPLSDLPGVGRVTLSKLSNLGLSTCGDVQMKSLSFIQALLGKKAGQTLKDQARGVDSRPLNFTHERKSISADVNYGIRFKKLEECYTFLQSLSDEVFNRMSAVNMTAKGLTLKLLVRAPEAPVETAKYLGCGICESITKSSTGNIIFNNRDVIYKEVKTLYDKIDPPFVDLRGIGIQMTKLEKSVAMNNVLSKFLKHNSKKENVSVDDSENTLQNGNKVEGESKSTDEGLPIENSNKSAVTSDILKYNEHVNVGKKVLEKTSRGRGRGSKNGSTKNKGKCTTSNIGDYFGKSKMGSQPDSKKKKHMQNEIDLEVLHELPEGLRNEIIKEYQLEHRLHQVSKIDNAQPHDSRKEASGKKMKSPFANMPWEQIKPIVNKWIASEKDPSDFDTEMIANHFRQMALDRKIEELYRIFKYLHRIFAGLTCTWHTAYISMVNIMQEGMVARYENTLMVPRSFDCCHI</sequence>
<dbReference type="Proteomes" id="UP001152888">
    <property type="component" value="Unassembled WGS sequence"/>
</dbReference>
<evidence type="ECO:0000259" key="17">
    <source>
        <dbReference type="PROSITE" id="PS50173"/>
    </source>
</evidence>
<keyword evidence="11 13" id="KW-0234">DNA repair</keyword>
<comment type="subcellular location">
    <subcellularLocation>
        <location evidence="1 13">Nucleus</location>
    </subcellularLocation>
</comment>
<keyword evidence="7 14" id="KW-0479">Metal-binding</keyword>
<dbReference type="InterPro" id="IPR053848">
    <property type="entry name" value="IMS_HHH_1"/>
</dbReference>
<reference evidence="18" key="1">
    <citation type="submission" date="2022-03" db="EMBL/GenBank/DDBJ databases">
        <authorList>
            <person name="Sayadi A."/>
        </authorList>
    </citation>
    <scope>NUCLEOTIDE SEQUENCE</scope>
</reference>
<feature type="compositionally biased region" description="Low complexity" evidence="15">
    <location>
        <begin position="752"/>
        <end position="766"/>
    </location>
</feature>
<feature type="domain" description="BRCT" evidence="16">
    <location>
        <begin position="55"/>
        <end position="141"/>
    </location>
</feature>
<feature type="binding site" evidence="14">
    <location>
        <position position="282"/>
    </location>
    <ligand>
        <name>Mg(2+)</name>
        <dbReference type="ChEBI" id="CHEBI:18420"/>
        <label>1</label>
    </ligand>
</feature>
<dbReference type="Pfam" id="PF00533">
    <property type="entry name" value="BRCT"/>
    <property type="match status" value="1"/>
</dbReference>
<dbReference type="CDD" id="cd17719">
    <property type="entry name" value="BRCT_Rev1"/>
    <property type="match status" value="1"/>
</dbReference>
<evidence type="ECO:0000256" key="5">
    <source>
        <dbReference type="ARBA" id="ARBA00022679"/>
    </source>
</evidence>
<evidence type="ECO:0000256" key="9">
    <source>
        <dbReference type="ARBA" id="ARBA00022842"/>
    </source>
</evidence>
<dbReference type="InterPro" id="IPR001126">
    <property type="entry name" value="UmuC"/>
</dbReference>
<comment type="caution">
    <text evidence="18">The sequence shown here is derived from an EMBL/GenBank/DDBJ whole genome shotgun (WGS) entry which is preliminary data.</text>
</comment>
<dbReference type="InterPro" id="IPR043502">
    <property type="entry name" value="DNA/RNA_pol_sf"/>
</dbReference>
<keyword evidence="8 13" id="KW-0227">DNA damage</keyword>
<dbReference type="InterPro" id="IPR038401">
    <property type="entry name" value="Rev1_C_sf"/>
</dbReference>
<dbReference type="PROSITE" id="PS50173">
    <property type="entry name" value="UMUC"/>
    <property type="match status" value="1"/>
</dbReference>
<evidence type="ECO:0000256" key="7">
    <source>
        <dbReference type="ARBA" id="ARBA00022723"/>
    </source>
</evidence>
<dbReference type="InterPro" id="IPR036420">
    <property type="entry name" value="BRCT_dom_sf"/>
</dbReference>
<evidence type="ECO:0000256" key="12">
    <source>
        <dbReference type="ARBA" id="ARBA00023242"/>
    </source>
</evidence>
<dbReference type="PANTHER" id="PTHR45990:SF1">
    <property type="entry name" value="DNA REPAIR PROTEIN REV1"/>
    <property type="match status" value="1"/>
</dbReference>
<dbReference type="SUPFAM" id="SSF52113">
    <property type="entry name" value="BRCT domain"/>
    <property type="match status" value="1"/>
</dbReference>
<dbReference type="GO" id="GO:0006281">
    <property type="term" value="P:DNA repair"/>
    <property type="evidence" value="ECO:0007669"/>
    <property type="project" value="UniProtKB-KW"/>
</dbReference>
<dbReference type="Gene3D" id="3.40.1170.60">
    <property type="match status" value="1"/>
</dbReference>
<dbReference type="EMBL" id="CAKOFQ010006910">
    <property type="protein sequence ID" value="CAH1981536.1"/>
    <property type="molecule type" value="Genomic_DNA"/>
</dbReference>
<feature type="binding site" evidence="14">
    <location>
        <position position="410"/>
    </location>
    <ligand>
        <name>Mg(2+)</name>
        <dbReference type="ChEBI" id="CHEBI:18420"/>
        <label>1</label>
    </ligand>
</feature>
<dbReference type="Pfam" id="PF11799">
    <property type="entry name" value="IMS_C"/>
    <property type="match status" value="1"/>
</dbReference>
<dbReference type="EC" id="2.7.7.-" evidence="13"/>
<evidence type="ECO:0000256" key="6">
    <source>
        <dbReference type="ARBA" id="ARBA00022695"/>
    </source>
</evidence>
<dbReference type="PIRSF" id="PIRSF036573">
    <property type="entry name" value="REV1"/>
    <property type="match status" value="1"/>
</dbReference>
<evidence type="ECO:0000256" key="8">
    <source>
        <dbReference type="ARBA" id="ARBA00022763"/>
    </source>
</evidence>
<dbReference type="SMART" id="SM00292">
    <property type="entry name" value="BRCT"/>
    <property type="match status" value="1"/>
</dbReference>
<evidence type="ECO:0000256" key="2">
    <source>
        <dbReference type="ARBA" id="ARBA00010945"/>
    </source>
</evidence>
<dbReference type="FunFam" id="3.40.50.10190:FF:000011">
    <property type="entry name" value="DNA repair protein REV1"/>
    <property type="match status" value="1"/>
</dbReference>
<dbReference type="PANTHER" id="PTHR45990">
    <property type="entry name" value="DNA REPAIR PROTEIN REV1"/>
    <property type="match status" value="1"/>
</dbReference>
<evidence type="ECO:0000256" key="11">
    <source>
        <dbReference type="ARBA" id="ARBA00023204"/>
    </source>
</evidence>
<dbReference type="FunFam" id="3.30.1490.100:FF:000001">
    <property type="entry name" value="DNA repair protein REV1"/>
    <property type="match status" value="1"/>
</dbReference>
<dbReference type="GO" id="GO:0005634">
    <property type="term" value="C:nucleus"/>
    <property type="evidence" value="ECO:0007669"/>
    <property type="project" value="UniProtKB-SubCell"/>
</dbReference>
<dbReference type="Pfam" id="PF21999">
    <property type="entry name" value="IMS_HHH_1"/>
    <property type="match status" value="1"/>
</dbReference>
<evidence type="ECO:0000256" key="4">
    <source>
        <dbReference type="ARBA" id="ARBA00022634"/>
    </source>
</evidence>
<dbReference type="Gene3D" id="3.40.50.10190">
    <property type="entry name" value="BRCT domain"/>
    <property type="match status" value="1"/>
</dbReference>
<feature type="binding site" evidence="14">
    <location>
        <position position="409"/>
    </location>
    <ligand>
        <name>Mg(2+)</name>
        <dbReference type="ChEBI" id="CHEBI:18420"/>
        <label>1</label>
    </ligand>
</feature>
<gene>
    <name evidence="18" type="ORF">ACAOBT_LOCUS14542</name>
</gene>
<comment type="similarity">
    <text evidence="2 13">Belongs to the DNA polymerase type-Y family.</text>
</comment>
<dbReference type="InterPro" id="IPR043128">
    <property type="entry name" value="Rev_trsase/Diguanyl_cyclase"/>
</dbReference>
<organism evidence="18 19">
    <name type="scientific">Acanthoscelides obtectus</name>
    <name type="common">Bean weevil</name>
    <name type="synonym">Bruchus obtectus</name>
    <dbReference type="NCBI Taxonomy" id="200917"/>
    <lineage>
        <taxon>Eukaryota</taxon>
        <taxon>Metazoa</taxon>
        <taxon>Ecdysozoa</taxon>
        <taxon>Arthropoda</taxon>
        <taxon>Hexapoda</taxon>
        <taxon>Insecta</taxon>
        <taxon>Pterygota</taxon>
        <taxon>Neoptera</taxon>
        <taxon>Endopterygota</taxon>
        <taxon>Coleoptera</taxon>
        <taxon>Polyphaga</taxon>
        <taxon>Cucujiformia</taxon>
        <taxon>Chrysomeloidea</taxon>
        <taxon>Chrysomelidae</taxon>
        <taxon>Bruchinae</taxon>
        <taxon>Bruchini</taxon>
        <taxon>Acanthoscelides</taxon>
    </lineage>
</organism>
<dbReference type="GO" id="GO:0070987">
    <property type="term" value="P:error-free translesion synthesis"/>
    <property type="evidence" value="ECO:0007669"/>
    <property type="project" value="TreeGrafter"/>
</dbReference>
<evidence type="ECO:0000256" key="14">
    <source>
        <dbReference type="PIRSR" id="PIRSR036573-2"/>
    </source>
</evidence>
<dbReference type="InterPro" id="IPR001357">
    <property type="entry name" value="BRCT_dom"/>
</dbReference>
<dbReference type="Gene3D" id="3.30.1490.100">
    <property type="entry name" value="DNA polymerase, Y-family, little finger domain"/>
    <property type="match status" value="1"/>
</dbReference>
<dbReference type="GO" id="GO:0046872">
    <property type="term" value="F:metal ion binding"/>
    <property type="evidence" value="ECO:0007669"/>
    <property type="project" value="UniProtKB-KW"/>
</dbReference>
<evidence type="ECO:0000313" key="19">
    <source>
        <dbReference type="Proteomes" id="UP001152888"/>
    </source>
</evidence>
<dbReference type="Pfam" id="PF16727">
    <property type="entry name" value="REV1_C"/>
    <property type="match status" value="1"/>
</dbReference>
<dbReference type="CDD" id="cd01701">
    <property type="entry name" value="PolY_Rev1"/>
    <property type="match status" value="1"/>
</dbReference>
<evidence type="ECO:0000256" key="10">
    <source>
        <dbReference type="ARBA" id="ARBA00023125"/>
    </source>
</evidence>
<feature type="region of interest" description="Disordered" evidence="15">
    <location>
        <begin position="737"/>
        <end position="788"/>
    </location>
</feature>
<dbReference type="GO" id="GO:0003887">
    <property type="term" value="F:DNA-directed DNA polymerase activity"/>
    <property type="evidence" value="ECO:0007669"/>
    <property type="project" value="InterPro"/>
</dbReference>
<dbReference type="PROSITE" id="PS50172">
    <property type="entry name" value="BRCT"/>
    <property type="match status" value="1"/>
</dbReference>
<dbReference type="InterPro" id="IPR017961">
    <property type="entry name" value="DNA_pol_Y-fam_little_finger"/>
</dbReference>
<evidence type="ECO:0000259" key="16">
    <source>
        <dbReference type="PROSITE" id="PS50172"/>
    </source>
</evidence>
<protein>
    <recommendedName>
        <fullName evidence="3 13">DNA repair protein REV1</fullName>
        <ecNumber evidence="13">2.7.7.-</ecNumber>
    </recommendedName>
</protein>
<dbReference type="AlphaFoldDB" id="A0A9P0PF47"/>
<keyword evidence="6 13" id="KW-0548">Nucleotidyltransferase</keyword>
<dbReference type="Gene3D" id="6.10.250.1490">
    <property type="match status" value="1"/>
</dbReference>
<evidence type="ECO:0000256" key="3">
    <source>
        <dbReference type="ARBA" id="ARBA00020399"/>
    </source>
</evidence>
<accession>A0A9P0PF47</accession>
<evidence type="ECO:0000313" key="18">
    <source>
        <dbReference type="EMBL" id="CAH1981536.1"/>
    </source>
</evidence>
<comment type="cofactor">
    <cofactor evidence="14">
        <name>Mg(2+)</name>
        <dbReference type="ChEBI" id="CHEBI:18420"/>
    </cofactor>
    <text evidence="14">Binds 2 magnesium ions.</text>
</comment>
<keyword evidence="9 14" id="KW-0460">Magnesium</keyword>
<keyword evidence="19" id="KW-1185">Reference proteome</keyword>
<keyword evidence="5 13" id="KW-0808">Transferase</keyword>
<dbReference type="SUPFAM" id="SSF100879">
    <property type="entry name" value="Lesion bypass DNA polymerase (Y-family), little finger domain"/>
    <property type="match status" value="1"/>
</dbReference>
<evidence type="ECO:0000256" key="13">
    <source>
        <dbReference type="PIRNR" id="PIRNR036573"/>
    </source>
</evidence>
<dbReference type="Gene3D" id="1.20.58.1280">
    <property type="entry name" value="DNA repair protein Rev1, C-terminal domain"/>
    <property type="match status" value="1"/>
</dbReference>
<keyword evidence="10 13" id="KW-0238">DNA-binding</keyword>
<feature type="domain" description="UmuC" evidence="17">
    <location>
        <begin position="278"/>
        <end position="492"/>
    </location>
</feature>
<dbReference type="Gene3D" id="1.10.150.20">
    <property type="entry name" value="5' to 3' exonuclease, C-terminal subdomain"/>
    <property type="match status" value="1"/>
</dbReference>
<dbReference type="InterPro" id="IPR031991">
    <property type="entry name" value="Rev1_C"/>
</dbReference>
<evidence type="ECO:0000256" key="1">
    <source>
        <dbReference type="ARBA" id="ARBA00004123"/>
    </source>
</evidence>
<evidence type="ECO:0000256" key="15">
    <source>
        <dbReference type="SAM" id="MobiDB-lite"/>
    </source>
</evidence>
<dbReference type="InterPro" id="IPR036775">
    <property type="entry name" value="DNA_pol_Y-fam_lit_finger_sf"/>
</dbReference>
<feature type="region of interest" description="Disordered" evidence="15">
    <location>
        <begin position="683"/>
        <end position="717"/>
    </location>
</feature>
<keyword evidence="4 13" id="KW-0237">DNA synthesis</keyword>
<comment type="function">
    <text evidence="13">Deoxycytidyl transferase involved in DNA repair. Transfers a dCMP residue from dCTP to the 3'-end of a DNA primer in a template-dependent reaction. May assist in the first step in the bypass of abasic lesions by the insertion of a nucleotide opposite the lesion. Required for normal induction of mutations by physical and chemical agents.</text>
</comment>
<dbReference type="InterPro" id="IPR012112">
    <property type="entry name" value="REV1"/>
</dbReference>
<keyword evidence="12 13" id="KW-0539">Nucleus</keyword>
<dbReference type="Pfam" id="PF00817">
    <property type="entry name" value="IMS"/>
    <property type="match status" value="1"/>
</dbReference>
<dbReference type="Gene3D" id="3.30.70.270">
    <property type="match status" value="1"/>
</dbReference>
<dbReference type="SUPFAM" id="SSF56672">
    <property type="entry name" value="DNA/RNA polymerases"/>
    <property type="match status" value="1"/>
</dbReference>